<dbReference type="AlphaFoldDB" id="A0A8J6TMA4"/>
<dbReference type="Gene3D" id="2.50.20.10">
    <property type="entry name" value="Lipoprotein localisation LolA/LolB/LppX"/>
    <property type="match status" value="1"/>
</dbReference>
<evidence type="ECO:0000256" key="2">
    <source>
        <dbReference type="SAM" id="SignalP"/>
    </source>
</evidence>
<reference evidence="3 4" key="1">
    <citation type="submission" date="2020-08" db="EMBL/GenBank/DDBJ databases">
        <title>Bridging the membrane lipid divide: bacteria of the FCB group superphylum have the potential to synthesize archaeal ether lipids.</title>
        <authorList>
            <person name="Villanueva L."/>
            <person name="Von Meijenfeldt F.A.B."/>
            <person name="Westbye A.B."/>
            <person name="Yadav S."/>
            <person name="Hopmans E.C."/>
            <person name="Dutilh B.E."/>
            <person name="Sinninghe Damste J.S."/>
        </authorList>
    </citation>
    <scope>NUCLEOTIDE SEQUENCE [LARGE SCALE GENOMIC DNA]</scope>
    <source>
        <strain evidence="3">NIOZ-UU17</strain>
    </source>
</reference>
<dbReference type="CDD" id="cd16325">
    <property type="entry name" value="LolA"/>
    <property type="match status" value="1"/>
</dbReference>
<dbReference type="EMBL" id="JACNIG010000414">
    <property type="protein sequence ID" value="MBC8434314.1"/>
    <property type="molecule type" value="Genomic_DNA"/>
</dbReference>
<dbReference type="PANTHER" id="PTHR35869:SF1">
    <property type="entry name" value="OUTER-MEMBRANE LIPOPROTEIN CARRIER PROTEIN"/>
    <property type="match status" value="1"/>
</dbReference>
<proteinExistence type="predicted"/>
<comment type="caution">
    <text evidence="3">The sequence shown here is derived from an EMBL/GenBank/DDBJ whole genome shotgun (WGS) entry which is preliminary data.</text>
</comment>
<gene>
    <name evidence="3" type="ORF">H8D96_20590</name>
</gene>
<accession>A0A8J6TMA4</accession>
<feature type="signal peptide" evidence="2">
    <location>
        <begin position="1"/>
        <end position="23"/>
    </location>
</feature>
<feature type="chain" id="PRO_5035213603" evidence="2">
    <location>
        <begin position="24"/>
        <end position="231"/>
    </location>
</feature>
<dbReference type="InterPro" id="IPR029046">
    <property type="entry name" value="LolA/LolB/LppX"/>
</dbReference>
<dbReference type="Proteomes" id="UP000605201">
    <property type="component" value="Unassembled WGS sequence"/>
</dbReference>
<dbReference type="InterPro" id="IPR004564">
    <property type="entry name" value="OM_lipoprot_carrier_LolA-like"/>
</dbReference>
<keyword evidence="1 2" id="KW-0732">Signal</keyword>
<evidence type="ECO:0000256" key="1">
    <source>
        <dbReference type="ARBA" id="ARBA00022729"/>
    </source>
</evidence>
<dbReference type="SUPFAM" id="SSF89392">
    <property type="entry name" value="Prokaryotic lipoproteins and lipoprotein localization factors"/>
    <property type="match status" value="1"/>
</dbReference>
<name>A0A8J6TMA4_9BACT</name>
<dbReference type="Pfam" id="PF03548">
    <property type="entry name" value="LolA"/>
    <property type="match status" value="1"/>
</dbReference>
<protein>
    <submittedName>
        <fullName evidence="3">Outer membrane lipoprotein carrier protein LolA</fullName>
    </submittedName>
</protein>
<evidence type="ECO:0000313" key="4">
    <source>
        <dbReference type="Proteomes" id="UP000605201"/>
    </source>
</evidence>
<keyword evidence="3" id="KW-0449">Lipoprotein</keyword>
<evidence type="ECO:0000313" key="3">
    <source>
        <dbReference type="EMBL" id="MBC8434314.1"/>
    </source>
</evidence>
<dbReference type="PANTHER" id="PTHR35869">
    <property type="entry name" value="OUTER-MEMBRANE LIPOPROTEIN CARRIER PROTEIN"/>
    <property type="match status" value="1"/>
</dbReference>
<organism evidence="3 4">
    <name type="scientific">Candidatus Desulfatibia vada</name>
    <dbReference type="NCBI Taxonomy" id="2841696"/>
    <lineage>
        <taxon>Bacteria</taxon>
        <taxon>Pseudomonadati</taxon>
        <taxon>Thermodesulfobacteriota</taxon>
        <taxon>Desulfobacteria</taxon>
        <taxon>Desulfobacterales</taxon>
        <taxon>Desulfobacterales incertae sedis</taxon>
        <taxon>Candidatus Desulfatibia</taxon>
    </lineage>
</organism>
<sequence length="231" mass="26715">MKPKRILFLLFSLVFFWAQTALCQDAPRTLNANKASPKLSLDEVIDRVEKRYAATGFEARFFQVSTITAMDITDTASGRIFVKRPGMMRWEYQKPEPQTIITNGSTLWIYRPEDQQVMIGKAPDFFRNGKGAGFLSDIRLLRNKFYITLSNALQNDSYLLKLLPLEQTFDLSLIHLSISTKTFDIVRIVTYNSYDDKTRIELNNIQFHQNLDDALFTFKIPDGTEILHLDE</sequence>